<evidence type="ECO:0000256" key="7">
    <source>
        <dbReference type="SAM" id="Phobius"/>
    </source>
</evidence>
<comment type="subcellular location">
    <subcellularLocation>
        <location evidence="6">Cell membrane</location>
        <topology evidence="6">Multi-pass membrane protein</topology>
    </subcellularLocation>
    <subcellularLocation>
        <location evidence="1">Membrane</location>
        <topology evidence="1">Multi-pass membrane protein</topology>
    </subcellularLocation>
</comment>
<evidence type="ECO:0000313" key="9">
    <source>
        <dbReference type="Proteomes" id="UP000198324"/>
    </source>
</evidence>
<dbReference type="Gene3D" id="1.10.3470.10">
    <property type="entry name" value="ABC transporter involved in vitamin B12 uptake, BtuC"/>
    <property type="match status" value="1"/>
</dbReference>
<dbReference type="EMBL" id="FZOC01000004">
    <property type="protein sequence ID" value="SNR95996.1"/>
    <property type="molecule type" value="Genomic_DNA"/>
</dbReference>
<evidence type="ECO:0000256" key="1">
    <source>
        <dbReference type="ARBA" id="ARBA00004141"/>
    </source>
</evidence>
<organism evidence="8 9">
    <name type="scientific">Humidesulfovibrio mexicanus</name>
    <dbReference type="NCBI Taxonomy" id="147047"/>
    <lineage>
        <taxon>Bacteria</taxon>
        <taxon>Pseudomonadati</taxon>
        <taxon>Thermodesulfobacteriota</taxon>
        <taxon>Desulfovibrionia</taxon>
        <taxon>Desulfovibrionales</taxon>
        <taxon>Desulfovibrionaceae</taxon>
        <taxon>Humidesulfovibrio</taxon>
    </lineage>
</organism>
<evidence type="ECO:0000256" key="6">
    <source>
        <dbReference type="RuleBase" id="RU003943"/>
    </source>
</evidence>
<proteinExistence type="inferred from homology"/>
<reference evidence="8 9" key="1">
    <citation type="submission" date="2017-06" db="EMBL/GenBank/DDBJ databases">
        <authorList>
            <person name="Kim H.J."/>
            <person name="Triplett B.A."/>
        </authorList>
    </citation>
    <scope>NUCLEOTIDE SEQUENCE [LARGE SCALE GENOMIC DNA]</scope>
    <source>
        <strain evidence="8 9">DSM 13116</strain>
    </source>
</reference>
<dbReference type="SUPFAM" id="SSF81345">
    <property type="entry name" value="ABC transporter involved in vitamin B12 uptake, BtuC"/>
    <property type="match status" value="1"/>
</dbReference>
<dbReference type="RefSeq" id="WP_089274277.1">
    <property type="nucleotide sequence ID" value="NZ_FZOC01000004.1"/>
</dbReference>
<dbReference type="OrthoDB" id="9783937at2"/>
<keyword evidence="9" id="KW-1185">Reference proteome</keyword>
<protein>
    <submittedName>
        <fullName evidence="8">Manganese/iron transport system permease protein</fullName>
    </submittedName>
</protein>
<dbReference type="InterPro" id="IPR037294">
    <property type="entry name" value="ABC_BtuC-like"/>
</dbReference>
<feature type="transmembrane region" description="Helical" evidence="7">
    <location>
        <begin position="245"/>
        <end position="264"/>
    </location>
</feature>
<sequence>MDFGLFEHAFMRHALLAGAFAGVCCSLAGVFAVLMRLTFIGVCLAHAAFAGGLLAMVLGLDPLLGSLVLSLASAAVIGPMSDRGDFSPDTAVGIVFSTMLGAAILCIGLLPGSKAEALGLFWGNILTVSARDVWLLGGVTLAAVAALGLFYKEIQAVACHREIAAAAGLPATAIFYAILCFTGVTVTACLPSVGGLLVYSLIINPAAAAYQLTYSLRRMFLLAALFGVVSCEAGLFLSYQMDLPAGASIVLASSALFVVCAAFSPKRGRRGG</sequence>
<feature type="transmembrane region" description="Helical" evidence="7">
    <location>
        <begin position="39"/>
        <end position="57"/>
    </location>
</feature>
<feature type="transmembrane region" description="Helical" evidence="7">
    <location>
        <begin position="92"/>
        <end position="113"/>
    </location>
</feature>
<dbReference type="GO" id="GO:0055085">
    <property type="term" value="P:transmembrane transport"/>
    <property type="evidence" value="ECO:0007669"/>
    <property type="project" value="InterPro"/>
</dbReference>
<keyword evidence="4 7" id="KW-1133">Transmembrane helix</keyword>
<dbReference type="PANTHER" id="PTHR30477:SF0">
    <property type="entry name" value="METAL TRANSPORT SYSTEM MEMBRANE PROTEIN TM_0125-RELATED"/>
    <property type="match status" value="1"/>
</dbReference>
<dbReference type="GO" id="GO:0043190">
    <property type="term" value="C:ATP-binding cassette (ABC) transporter complex"/>
    <property type="evidence" value="ECO:0007669"/>
    <property type="project" value="InterPro"/>
</dbReference>
<dbReference type="GO" id="GO:0010043">
    <property type="term" value="P:response to zinc ion"/>
    <property type="evidence" value="ECO:0007669"/>
    <property type="project" value="TreeGrafter"/>
</dbReference>
<dbReference type="AlphaFoldDB" id="A0A239AJZ1"/>
<dbReference type="PANTHER" id="PTHR30477">
    <property type="entry name" value="ABC-TRANSPORTER METAL-BINDING PROTEIN"/>
    <property type="match status" value="1"/>
</dbReference>
<dbReference type="Pfam" id="PF00950">
    <property type="entry name" value="ABC-3"/>
    <property type="match status" value="1"/>
</dbReference>
<gene>
    <name evidence="8" type="ORF">SAMN04488503_2045</name>
</gene>
<feature type="transmembrane region" description="Helical" evidence="7">
    <location>
        <begin position="163"/>
        <end position="186"/>
    </location>
</feature>
<keyword evidence="5 7" id="KW-0472">Membrane</keyword>
<accession>A0A239AJZ1</accession>
<feature type="transmembrane region" description="Helical" evidence="7">
    <location>
        <begin position="63"/>
        <end position="80"/>
    </location>
</feature>
<evidence type="ECO:0000256" key="3">
    <source>
        <dbReference type="ARBA" id="ARBA00022692"/>
    </source>
</evidence>
<evidence type="ECO:0000256" key="5">
    <source>
        <dbReference type="ARBA" id="ARBA00023136"/>
    </source>
</evidence>
<feature type="transmembrane region" description="Helical" evidence="7">
    <location>
        <begin position="14"/>
        <end position="34"/>
    </location>
</feature>
<dbReference type="Proteomes" id="UP000198324">
    <property type="component" value="Unassembled WGS sequence"/>
</dbReference>
<feature type="transmembrane region" description="Helical" evidence="7">
    <location>
        <begin position="192"/>
        <end position="212"/>
    </location>
</feature>
<evidence type="ECO:0000256" key="2">
    <source>
        <dbReference type="ARBA" id="ARBA00008034"/>
    </source>
</evidence>
<evidence type="ECO:0000313" key="8">
    <source>
        <dbReference type="EMBL" id="SNR95996.1"/>
    </source>
</evidence>
<dbReference type="InterPro" id="IPR001626">
    <property type="entry name" value="ABC_TroCD"/>
</dbReference>
<keyword evidence="6" id="KW-0813">Transport</keyword>
<keyword evidence="3 6" id="KW-0812">Transmembrane</keyword>
<feature type="transmembrane region" description="Helical" evidence="7">
    <location>
        <begin position="133"/>
        <end position="151"/>
    </location>
</feature>
<comment type="similarity">
    <text evidence="2 6">Belongs to the ABC-3 integral membrane protein family.</text>
</comment>
<feature type="transmembrane region" description="Helical" evidence="7">
    <location>
        <begin position="219"/>
        <end position="239"/>
    </location>
</feature>
<evidence type="ECO:0000256" key="4">
    <source>
        <dbReference type="ARBA" id="ARBA00022989"/>
    </source>
</evidence>
<name>A0A239AJZ1_9BACT</name>